<dbReference type="Proteomes" id="UP000290288">
    <property type="component" value="Unassembled WGS sequence"/>
</dbReference>
<evidence type="ECO:0000256" key="1">
    <source>
        <dbReference type="SAM" id="SignalP"/>
    </source>
</evidence>
<proteinExistence type="predicted"/>
<sequence length="177" mass="19187">MKFLPAIYLLIAPLASWALVIPNADTPSFYFVATSPDNSTPRPVRIGPDNLYTTLSGSGTAIQAYFYQGYLTGTLDKSGSPTYHPFLNMTPGEGGSCTTYGQLGYSGLGYSTNKCASFPRLQIQSNSENSQLGAKLTYNYVGGFYSCGPDEMIWYKQNAHDGPQNCSPVDLYTVPVL</sequence>
<evidence type="ECO:0000313" key="3">
    <source>
        <dbReference type="Proteomes" id="UP000290288"/>
    </source>
</evidence>
<keyword evidence="1" id="KW-0732">Signal</keyword>
<keyword evidence="3" id="KW-1185">Reference proteome</keyword>
<organism evidence="2 3">
    <name type="scientific">Candolleomyces aberdarensis</name>
    <dbReference type="NCBI Taxonomy" id="2316362"/>
    <lineage>
        <taxon>Eukaryota</taxon>
        <taxon>Fungi</taxon>
        <taxon>Dikarya</taxon>
        <taxon>Basidiomycota</taxon>
        <taxon>Agaricomycotina</taxon>
        <taxon>Agaricomycetes</taxon>
        <taxon>Agaricomycetidae</taxon>
        <taxon>Agaricales</taxon>
        <taxon>Agaricineae</taxon>
        <taxon>Psathyrellaceae</taxon>
        <taxon>Candolleomyces</taxon>
    </lineage>
</organism>
<name>A0A4Q2D5I1_9AGAR</name>
<dbReference type="EMBL" id="SDEE01000775">
    <property type="protein sequence ID" value="RXW14052.1"/>
    <property type="molecule type" value="Genomic_DNA"/>
</dbReference>
<evidence type="ECO:0000313" key="2">
    <source>
        <dbReference type="EMBL" id="RXW14052.1"/>
    </source>
</evidence>
<protein>
    <submittedName>
        <fullName evidence="2">Uncharacterized protein</fullName>
    </submittedName>
</protein>
<feature type="chain" id="PRO_5020673006" evidence="1">
    <location>
        <begin position="19"/>
        <end position="177"/>
    </location>
</feature>
<accession>A0A4Q2D5I1</accession>
<feature type="signal peptide" evidence="1">
    <location>
        <begin position="1"/>
        <end position="18"/>
    </location>
</feature>
<dbReference type="AlphaFoldDB" id="A0A4Q2D5I1"/>
<gene>
    <name evidence="2" type="ORF">EST38_g11804</name>
</gene>
<reference evidence="2 3" key="1">
    <citation type="submission" date="2019-01" db="EMBL/GenBank/DDBJ databases">
        <title>Draft genome sequence of Psathyrella aberdarensis IHI B618.</title>
        <authorList>
            <person name="Buettner E."/>
            <person name="Kellner H."/>
        </authorList>
    </citation>
    <scope>NUCLEOTIDE SEQUENCE [LARGE SCALE GENOMIC DNA]</scope>
    <source>
        <strain evidence="2 3">IHI B618</strain>
    </source>
</reference>
<dbReference type="OrthoDB" id="2818001at2759"/>
<comment type="caution">
    <text evidence="2">The sequence shown here is derived from an EMBL/GenBank/DDBJ whole genome shotgun (WGS) entry which is preliminary data.</text>
</comment>